<dbReference type="InterPro" id="IPR011256">
    <property type="entry name" value="Reg_factor_effector_dom_sf"/>
</dbReference>
<keyword evidence="1" id="KW-0472">Membrane</keyword>
<dbReference type="OrthoDB" id="1421367at2"/>
<dbReference type="EMBL" id="FNVP01000002">
    <property type="protein sequence ID" value="SEF72677.1"/>
    <property type="molecule type" value="Genomic_DNA"/>
</dbReference>
<keyword evidence="3" id="KW-1185">Reference proteome</keyword>
<dbReference type="SUPFAM" id="SSF55136">
    <property type="entry name" value="Probable bacterial effector-binding domain"/>
    <property type="match status" value="1"/>
</dbReference>
<sequence length="304" mass="35603">MNNKLKGLFAVILLSFLGWYFLLKQSDYTITFKVNAATGTISQGIIEWTTTQTKNQKEIYTILEKRNFDFIKHQMKKGNDKMEYTWDMKSINDSMTNVTIGIKDLNHSFYNRLTAPFIATKFRTEQIEKIKSFKLGLEDHIDDFKIRIDGEASSKEMYVAYISLKSVLQEKAQTMLEYDPKIVGYLDKNKIKIIGYRPYLEITDWDEDKEIVNFNYCFPIPKNTKYVPDSNVKFKIIPALKGIQASYFGNYRTSDRAWFTLLDYAKRNDIKIENKPLEHFLANPFNGGSELEWETKIIIPFAKK</sequence>
<dbReference type="AlphaFoldDB" id="A0A1H5UEG1"/>
<gene>
    <name evidence="2" type="ORF">SAMN04488130_102196</name>
</gene>
<proteinExistence type="predicted"/>
<keyword evidence="1" id="KW-0812">Transmembrane</keyword>
<evidence type="ECO:0000313" key="2">
    <source>
        <dbReference type="EMBL" id="SEF72677.1"/>
    </source>
</evidence>
<keyword evidence="1" id="KW-1133">Transmembrane helix</keyword>
<reference evidence="3" key="1">
    <citation type="submission" date="2016-10" db="EMBL/GenBank/DDBJ databases">
        <authorList>
            <person name="Varghese N."/>
            <person name="Submissions S."/>
        </authorList>
    </citation>
    <scope>NUCLEOTIDE SEQUENCE [LARGE SCALE GENOMIC DNA]</scope>
    <source>
        <strain evidence="3">CGMCC 1.9230</strain>
    </source>
</reference>
<organism evidence="2 3">
    <name type="scientific">Flavobacterium urumqiense</name>
    <dbReference type="NCBI Taxonomy" id="935224"/>
    <lineage>
        <taxon>Bacteria</taxon>
        <taxon>Pseudomonadati</taxon>
        <taxon>Bacteroidota</taxon>
        <taxon>Flavobacteriia</taxon>
        <taxon>Flavobacteriales</taxon>
        <taxon>Flavobacteriaceae</taxon>
        <taxon>Flavobacterium</taxon>
    </lineage>
</organism>
<dbReference type="RefSeq" id="WP_103998954.1">
    <property type="nucleotide sequence ID" value="NZ_FNVP01000002.1"/>
</dbReference>
<accession>A0A1H5UEG1</accession>
<evidence type="ECO:0000313" key="3">
    <source>
        <dbReference type="Proteomes" id="UP000236737"/>
    </source>
</evidence>
<feature type="transmembrane region" description="Helical" evidence="1">
    <location>
        <begin position="7"/>
        <end position="23"/>
    </location>
</feature>
<dbReference type="Proteomes" id="UP000236737">
    <property type="component" value="Unassembled WGS sequence"/>
</dbReference>
<dbReference type="Gene3D" id="3.20.80.10">
    <property type="entry name" value="Regulatory factor, effector binding domain"/>
    <property type="match status" value="1"/>
</dbReference>
<evidence type="ECO:0000256" key="1">
    <source>
        <dbReference type="SAM" id="Phobius"/>
    </source>
</evidence>
<name>A0A1H5UEG1_9FLAO</name>
<protein>
    <submittedName>
        <fullName evidence="2">Effector-binding domain-containing protein</fullName>
    </submittedName>
</protein>